<evidence type="ECO:0000256" key="5">
    <source>
        <dbReference type="ARBA" id="ARBA00022553"/>
    </source>
</evidence>
<dbReference type="Gene3D" id="3.40.50.2300">
    <property type="match status" value="2"/>
</dbReference>
<feature type="modified residue" description="4-aspartylphosphate" evidence="14">
    <location>
        <position position="522"/>
    </location>
</feature>
<dbReference type="CDD" id="cd17546">
    <property type="entry name" value="REC_hyHK_CKI1_RcsC-like"/>
    <property type="match status" value="1"/>
</dbReference>
<reference evidence="18 19" key="1">
    <citation type="submission" date="2018-05" db="EMBL/GenBank/DDBJ databases">
        <title>Rhodobacteraceae gen. nov., sp. nov. isolated from sea water.</title>
        <authorList>
            <person name="Ren Y."/>
        </authorList>
    </citation>
    <scope>NUCLEOTIDE SEQUENCE [LARGE SCALE GENOMIC DNA]</scope>
    <source>
        <strain evidence="18 19">TG-679</strain>
    </source>
</reference>
<dbReference type="PROSITE" id="PS50109">
    <property type="entry name" value="HIS_KIN"/>
    <property type="match status" value="1"/>
</dbReference>
<comment type="caution">
    <text evidence="18">The sequence shown here is derived from an EMBL/GenBank/DDBJ whole genome shotgun (WGS) entry which is preliminary data.</text>
</comment>
<dbReference type="InterPro" id="IPR036097">
    <property type="entry name" value="HisK_dim/P_sf"/>
</dbReference>
<dbReference type="GO" id="GO:0005524">
    <property type="term" value="F:ATP binding"/>
    <property type="evidence" value="ECO:0007669"/>
    <property type="project" value="UniProtKB-KW"/>
</dbReference>
<organism evidence="18 19">
    <name type="scientific">Meridianimarinicoccus roseus</name>
    <dbReference type="NCBI Taxonomy" id="2072018"/>
    <lineage>
        <taxon>Bacteria</taxon>
        <taxon>Pseudomonadati</taxon>
        <taxon>Pseudomonadota</taxon>
        <taxon>Alphaproteobacteria</taxon>
        <taxon>Rhodobacterales</taxon>
        <taxon>Paracoccaceae</taxon>
        <taxon>Meridianimarinicoccus</taxon>
    </lineage>
</organism>
<dbReference type="InterPro" id="IPR003661">
    <property type="entry name" value="HisK_dim/P_dom"/>
</dbReference>
<keyword evidence="7" id="KW-0812">Transmembrane</keyword>
<dbReference type="PANTHER" id="PTHR45339">
    <property type="entry name" value="HYBRID SIGNAL TRANSDUCTION HISTIDINE KINASE J"/>
    <property type="match status" value="1"/>
</dbReference>
<dbReference type="GO" id="GO:0000155">
    <property type="term" value="F:phosphorelay sensor kinase activity"/>
    <property type="evidence" value="ECO:0007669"/>
    <property type="project" value="InterPro"/>
</dbReference>
<evidence type="ECO:0000256" key="7">
    <source>
        <dbReference type="ARBA" id="ARBA00022692"/>
    </source>
</evidence>
<dbReference type="InterPro" id="IPR001789">
    <property type="entry name" value="Sig_transdc_resp-reg_receiver"/>
</dbReference>
<keyword evidence="11" id="KW-1133">Transmembrane helix</keyword>
<gene>
    <name evidence="18" type="ORF">DKT77_09560</name>
</gene>
<dbReference type="CDD" id="cd00082">
    <property type="entry name" value="HisKA"/>
    <property type="match status" value="1"/>
</dbReference>
<dbReference type="Pfam" id="PF02518">
    <property type="entry name" value="HATPase_c"/>
    <property type="match status" value="1"/>
</dbReference>
<evidence type="ECO:0000256" key="6">
    <source>
        <dbReference type="ARBA" id="ARBA00022679"/>
    </source>
</evidence>
<keyword evidence="10" id="KW-0067">ATP-binding</keyword>
<keyword evidence="8" id="KW-0547">Nucleotide-binding</keyword>
<dbReference type="CDD" id="cd16922">
    <property type="entry name" value="HATPase_EvgS-ArcB-TorS-like"/>
    <property type="match status" value="1"/>
</dbReference>
<keyword evidence="9 18" id="KW-0418">Kinase</keyword>
<feature type="domain" description="Response regulatory" evidence="17">
    <location>
        <begin position="619"/>
        <end position="738"/>
    </location>
</feature>
<dbReference type="InterPro" id="IPR004358">
    <property type="entry name" value="Sig_transdc_His_kin-like_C"/>
</dbReference>
<dbReference type="SMART" id="SM00448">
    <property type="entry name" value="REC"/>
    <property type="match status" value="2"/>
</dbReference>
<dbReference type="Pfam" id="PF00072">
    <property type="entry name" value="Response_reg"/>
    <property type="match status" value="2"/>
</dbReference>
<accession>A0A2V2LH44</accession>
<dbReference type="OrthoDB" id="9801651at2"/>
<dbReference type="SMART" id="SM00387">
    <property type="entry name" value="HATPase_c"/>
    <property type="match status" value="1"/>
</dbReference>
<sequence>MPNGGGSDLSEMLAQERRARLAAERLLDQKSRELHNANRKLSAHARLLSDEIIVKREEARSFQSEAENLKGENTQVRADLQRANNQAVKAERRLWEALETIQDGFAVFNARDQLVIANHSYMNLFDGLESIRPGVTYPDILQLLVEEGLVDIGFEGPETWHARMRARWQQERIEPITLKLWDERYVKLIDRRARDGDMVSLALNITETIRYEEQLKEQRSRAEAANRAKSAFLANMSHEIRTPMNGVVGMADLLCDTDLSEEQRLYAETIRSSGETLLVIINDVLDYSKIEAEKLTLNPAPFDLERTIHEVLLLLKPSAQERGIDLLIDFDMFLPTRYVGDPGRIRQILTNLMGNAVKFTLEGHVLIRVTGFPSDGGLHELRITVEDTGIGIPADKVDHIFGEFNQVDDERNRRFEGTGLGLSITCKLIALMGGEIWVESVEGEGSSFGFSLTLPTDEDALARTPPVHMGDLRTALVIDDQQINRMILERQLSVMGFQVSSCRSGAEALGRPETAYDLIITDYRMPDMDGLELAKRLRSRGESAPILLLSSAPGDFGPAAVEAGISAVLQKPLLRRDLFQRVAELGMPMPETAPEADAPPGAAAVDGPANRAPVGRAMRILAAEDNKTNQLVFGKMVSGMNVEVTFANNGREAVEAFRSARPDMIFMDISMPEMDGKAATRAIRALEAESGAVAVPICALTAHAMTGDDKDILAAGMDHYLTKPLRKAAIADMIERYLPEGAALRLPDTADSPTNPD</sequence>
<comment type="subcellular location">
    <subcellularLocation>
        <location evidence="2">Cell membrane</location>
        <topology evidence="2">Multi-pass membrane protein</topology>
    </subcellularLocation>
</comment>
<dbReference type="EMBL" id="QGKU01000032">
    <property type="protein sequence ID" value="PWR02814.1"/>
    <property type="molecule type" value="Genomic_DNA"/>
</dbReference>
<feature type="domain" description="Histidine kinase" evidence="16">
    <location>
        <begin position="235"/>
        <end position="456"/>
    </location>
</feature>
<evidence type="ECO:0000256" key="12">
    <source>
        <dbReference type="ARBA" id="ARBA00023012"/>
    </source>
</evidence>
<keyword evidence="13" id="KW-0472">Membrane</keyword>
<dbReference type="InterPro" id="IPR005467">
    <property type="entry name" value="His_kinase_dom"/>
</dbReference>
<evidence type="ECO:0000259" key="17">
    <source>
        <dbReference type="PROSITE" id="PS50110"/>
    </source>
</evidence>
<evidence type="ECO:0000256" key="3">
    <source>
        <dbReference type="ARBA" id="ARBA00012438"/>
    </source>
</evidence>
<dbReference type="PROSITE" id="PS50110">
    <property type="entry name" value="RESPONSE_REGULATORY"/>
    <property type="match status" value="2"/>
</dbReference>
<name>A0A2V2LH44_9RHOB</name>
<proteinExistence type="predicted"/>
<evidence type="ECO:0000256" key="10">
    <source>
        <dbReference type="ARBA" id="ARBA00022840"/>
    </source>
</evidence>
<dbReference type="EC" id="2.7.13.3" evidence="3"/>
<dbReference type="Gene3D" id="1.10.287.130">
    <property type="match status" value="1"/>
</dbReference>
<dbReference type="SUPFAM" id="SSF47384">
    <property type="entry name" value="Homodimeric domain of signal transducing histidine kinase"/>
    <property type="match status" value="1"/>
</dbReference>
<dbReference type="Pfam" id="PF00512">
    <property type="entry name" value="HisKA"/>
    <property type="match status" value="1"/>
</dbReference>
<keyword evidence="6" id="KW-0808">Transferase</keyword>
<keyword evidence="4" id="KW-1003">Cell membrane</keyword>
<dbReference type="InterPro" id="IPR036890">
    <property type="entry name" value="HATPase_C_sf"/>
</dbReference>
<feature type="modified residue" description="4-aspartylphosphate" evidence="14">
    <location>
        <position position="668"/>
    </location>
</feature>
<dbReference type="PANTHER" id="PTHR45339:SF5">
    <property type="entry name" value="HISTIDINE KINASE"/>
    <property type="match status" value="1"/>
</dbReference>
<dbReference type="InterPro" id="IPR011006">
    <property type="entry name" value="CheY-like_superfamily"/>
</dbReference>
<evidence type="ECO:0000259" key="16">
    <source>
        <dbReference type="PROSITE" id="PS50109"/>
    </source>
</evidence>
<evidence type="ECO:0000313" key="19">
    <source>
        <dbReference type="Proteomes" id="UP000245680"/>
    </source>
</evidence>
<evidence type="ECO:0000256" key="8">
    <source>
        <dbReference type="ARBA" id="ARBA00022741"/>
    </source>
</evidence>
<feature type="domain" description="Response regulatory" evidence="17">
    <location>
        <begin position="474"/>
        <end position="586"/>
    </location>
</feature>
<protein>
    <recommendedName>
        <fullName evidence="3">histidine kinase</fullName>
        <ecNumber evidence="3">2.7.13.3</ecNumber>
    </recommendedName>
</protein>
<dbReference type="GO" id="GO:0005886">
    <property type="term" value="C:plasma membrane"/>
    <property type="evidence" value="ECO:0007669"/>
    <property type="project" value="UniProtKB-SubCell"/>
</dbReference>
<comment type="catalytic activity">
    <reaction evidence="1">
        <text>ATP + protein L-histidine = ADP + protein N-phospho-L-histidine.</text>
        <dbReference type="EC" id="2.7.13.3"/>
    </reaction>
</comment>
<dbReference type="FunFam" id="1.10.287.130:FF:000003">
    <property type="entry name" value="Histidine kinase"/>
    <property type="match status" value="1"/>
</dbReference>
<keyword evidence="12" id="KW-0902">Two-component regulatory system</keyword>
<keyword evidence="15" id="KW-0175">Coiled coil</keyword>
<dbReference type="RefSeq" id="WP_109811474.1">
    <property type="nucleotide sequence ID" value="NZ_QGKU01000032.1"/>
</dbReference>
<dbReference type="CDD" id="cd00156">
    <property type="entry name" value="REC"/>
    <property type="match status" value="1"/>
</dbReference>
<evidence type="ECO:0000256" key="1">
    <source>
        <dbReference type="ARBA" id="ARBA00000085"/>
    </source>
</evidence>
<dbReference type="SUPFAM" id="SSF52172">
    <property type="entry name" value="CheY-like"/>
    <property type="match status" value="2"/>
</dbReference>
<dbReference type="SUPFAM" id="SSF55874">
    <property type="entry name" value="ATPase domain of HSP90 chaperone/DNA topoisomerase II/histidine kinase"/>
    <property type="match status" value="1"/>
</dbReference>
<dbReference type="InterPro" id="IPR003594">
    <property type="entry name" value="HATPase_dom"/>
</dbReference>
<keyword evidence="19" id="KW-1185">Reference proteome</keyword>
<dbReference type="PRINTS" id="PR00344">
    <property type="entry name" value="BCTRLSENSOR"/>
</dbReference>
<evidence type="ECO:0000256" key="11">
    <source>
        <dbReference type="ARBA" id="ARBA00022989"/>
    </source>
</evidence>
<evidence type="ECO:0000256" key="15">
    <source>
        <dbReference type="SAM" id="Coils"/>
    </source>
</evidence>
<dbReference type="Gene3D" id="3.30.565.10">
    <property type="entry name" value="Histidine kinase-like ATPase, C-terminal domain"/>
    <property type="match status" value="1"/>
</dbReference>
<dbReference type="SMART" id="SM00388">
    <property type="entry name" value="HisKA"/>
    <property type="match status" value="1"/>
</dbReference>
<evidence type="ECO:0000256" key="2">
    <source>
        <dbReference type="ARBA" id="ARBA00004651"/>
    </source>
</evidence>
<evidence type="ECO:0000256" key="9">
    <source>
        <dbReference type="ARBA" id="ARBA00022777"/>
    </source>
</evidence>
<evidence type="ECO:0000256" key="4">
    <source>
        <dbReference type="ARBA" id="ARBA00022475"/>
    </source>
</evidence>
<evidence type="ECO:0000256" key="13">
    <source>
        <dbReference type="ARBA" id="ARBA00023136"/>
    </source>
</evidence>
<evidence type="ECO:0000256" key="14">
    <source>
        <dbReference type="PROSITE-ProRule" id="PRU00169"/>
    </source>
</evidence>
<dbReference type="Proteomes" id="UP000245680">
    <property type="component" value="Unassembled WGS sequence"/>
</dbReference>
<evidence type="ECO:0000313" key="18">
    <source>
        <dbReference type="EMBL" id="PWR02814.1"/>
    </source>
</evidence>
<dbReference type="Pfam" id="PF12860">
    <property type="entry name" value="PAS_7"/>
    <property type="match status" value="1"/>
</dbReference>
<feature type="coiled-coil region" evidence="15">
    <location>
        <begin position="13"/>
        <end position="100"/>
    </location>
</feature>
<dbReference type="AlphaFoldDB" id="A0A2V2LH44"/>
<dbReference type="FunFam" id="3.30.565.10:FF:000010">
    <property type="entry name" value="Sensor histidine kinase RcsC"/>
    <property type="match status" value="1"/>
</dbReference>
<keyword evidence="5 14" id="KW-0597">Phosphoprotein</keyword>